<reference evidence="2 3" key="1">
    <citation type="journal article" date="2012" name="PLoS Pathog.">
        <title>Diverse lifestyles and strategies of plant pathogenesis encoded in the genomes of eighteen Dothideomycetes fungi.</title>
        <authorList>
            <person name="Ohm R.A."/>
            <person name="Feau N."/>
            <person name="Henrissat B."/>
            <person name="Schoch C.L."/>
            <person name="Horwitz B.A."/>
            <person name="Barry K.W."/>
            <person name="Condon B.J."/>
            <person name="Copeland A.C."/>
            <person name="Dhillon B."/>
            <person name="Glaser F."/>
            <person name="Hesse C.N."/>
            <person name="Kosti I."/>
            <person name="LaButti K."/>
            <person name="Lindquist E.A."/>
            <person name="Lucas S."/>
            <person name="Salamov A.A."/>
            <person name="Bradshaw R.E."/>
            <person name="Ciuffetti L."/>
            <person name="Hamelin R.C."/>
            <person name="Kema G.H.J."/>
            <person name="Lawrence C."/>
            <person name="Scott J.A."/>
            <person name="Spatafora J.W."/>
            <person name="Turgeon B.G."/>
            <person name="de Wit P.J.G.M."/>
            <person name="Zhong S."/>
            <person name="Goodwin S.B."/>
            <person name="Grigoriev I.V."/>
        </authorList>
    </citation>
    <scope>NUCLEOTIDE SEQUENCE [LARGE SCALE GENOMIC DNA]</scope>
    <source>
        <strain evidence="2 3">CIRAD86</strain>
    </source>
</reference>
<dbReference type="KEGG" id="pfj:MYCFIDRAFT_172785"/>
<name>M3BCX3_PSEFD</name>
<dbReference type="Proteomes" id="UP000016932">
    <property type="component" value="Unassembled WGS sequence"/>
</dbReference>
<accession>M3BCX3</accession>
<dbReference type="EMBL" id="KB446556">
    <property type="protein sequence ID" value="EME87122.1"/>
    <property type="molecule type" value="Genomic_DNA"/>
</dbReference>
<dbReference type="VEuPathDB" id="FungiDB:MYCFIDRAFT_172785"/>
<feature type="region of interest" description="Disordered" evidence="1">
    <location>
        <begin position="1"/>
        <end position="25"/>
    </location>
</feature>
<evidence type="ECO:0000313" key="2">
    <source>
        <dbReference type="EMBL" id="EME87122.1"/>
    </source>
</evidence>
<keyword evidence="3" id="KW-1185">Reference proteome</keyword>
<sequence length="146" mass="16027">METHPIRAASTARPTSPAHTDSDKKSPCFMDYGSLGTSTQRDNLLIRRSMHCGPQHCHMKKIPLLSTSKPACDLSRAIAQYLEKLARIACDLSRAIAQYLEKLARIACDLSRAKPANIWRSRPISGETGSHSLRGLEAGIGRLETS</sequence>
<dbReference type="GeneID" id="19332860"/>
<protein>
    <submittedName>
        <fullName evidence="2">Uncharacterized protein</fullName>
    </submittedName>
</protein>
<organism evidence="2 3">
    <name type="scientific">Pseudocercospora fijiensis (strain CIRAD86)</name>
    <name type="common">Black leaf streak disease fungus</name>
    <name type="synonym">Mycosphaerella fijiensis</name>
    <dbReference type="NCBI Taxonomy" id="383855"/>
    <lineage>
        <taxon>Eukaryota</taxon>
        <taxon>Fungi</taxon>
        <taxon>Dikarya</taxon>
        <taxon>Ascomycota</taxon>
        <taxon>Pezizomycotina</taxon>
        <taxon>Dothideomycetes</taxon>
        <taxon>Dothideomycetidae</taxon>
        <taxon>Mycosphaerellales</taxon>
        <taxon>Mycosphaerellaceae</taxon>
        <taxon>Pseudocercospora</taxon>
    </lineage>
</organism>
<dbReference type="RefSeq" id="XP_007924162.1">
    <property type="nucleotide sequence ID" value="XM_007925971.1"/>
</dbReference>
<dbReference type="HOGENOM" id="CLU_1778292_0_0_1"/>
<evidence type="ECO:0000313" key="3">
    <source>
        <dbReference type="Proteomes" id="UP000016932"/>
    </source>
</evidence>
<proteinExistence type="predicted"/>
<dbReference type="AlphaFoldDB" id="M3BCX3"/>
<evidence type="ECO:0000256" key="1">
    <source>
        <dbReference type="SAM" id="MobiDB-lite"/>
    </source>
</evidence>
<gene>
    <name evidence="2" type="ORF">MYCFIDRAFT_172785</name>
</gene>